<dbReference type="PROSITE" id="PS50206">
    <property type="entry name" value="RHODANESE_3"/>
    <property type="match status" value="1"/>
</dbReference>
<dbReference type="InterPro" id="IPR000594">
    <property type="entry name" value="ThiF_NAD_FAD-bd"/>
</dbReference>
<evidence type="ECO:0000256" key="5">
    <source>
        <dbReference type="ARBA" id="ARBA00052218"/>
    </source>
</evidence>
<dbReference type="GO" id="GO:0008641">
    <property type="term" value="F:ubiquitin-like modifier activating enzyme activity"/>
    <property type="evidence" value="ECO:0007669"/>
    <property type="project" value="InterPro"/>
</dbReference>
<proteinExistence type="inferred from homology"/>
<evidence type="ECO:0000256" key="2">
    <source>
        <dbReference type="ARBA" id="ARBA00022679"/>
    </source>
</evidence>
<reference evidence="14 15" key="1">
    <citation type="submission" date="2015-07" db="EMBL/GenBank/DDBJ databases">
        <title>The draft genome sequence of Leadbetterella sp. JN14-9.</title>
        <authorList>
            <person name="Liu Y."/>
            <person name="Du J."/>
            <person name="Shao Z."/>
        </authorList>
    </citation>
    <scope>NUCLEOTIDE SEQUENCE [LARGE SCALE GENOMIC DNA]</scope>
    <source>
        <strain evidence="14 15">JN14-9</strain>
    </source>
</reference>
<keyword evidence="3" id="KW-0547">Nucleotide-binding</keyword>
<evidence type="ECO:0000256" key="6">
    <source>
        <dbReference type="ARBA" id="ARBA00055169"/>
    </source>
</evidence>
<evidence type="ECO:0000313" key="14">
    <source>
        <dbReference type="EMBL" id="KPM48524.1"/>
    </source>
</evidence>
<keyword evidence="4" id="KW-0067">ATP-binding</keyword>
<dbReference type="SMART" id="SM00450">
    <property type="entry name" value="RHOD"/>
    <property type="match status" value="1"/>
</dbReference>
<comment type="caution">
    <text evidence="14">The sequence shown here is derived from an EMBL/GenBank/DDBJ whole genome shotgun (WGS) entry which is preliminary data.</text>
</comment>
<name>A0A0N8H9W7_9BACT</name>
<evidence type="ECO:0000256" key="9">
    <source>
        <dbReference type="ARBA" id="ARBA00073635"/>
    </source>
</evidence>
<dbReference type="InterPro" id="IPR035985">
    <property type="entry name" value="Ubiquitin-activating_enz"/>
</dbReference>
<dbReference type="EC" id="2.7.7.80" evidence="8"/>
<dbReference type="Pfam" id="PF00581">
    <property type="entry name" value="Rhodanese"/>
    <property type="match status" value="1"/>
</dbReference>
<feature type="domain" description="Rhodanese" evidence="13">
    <location>
        <begin position="276"/>
        <end position="354"/>
    </location>
</feature>
<dbReference type="InterPro" id="IPR001763">
    <property type="entry name" value="Rhodanese-like_dom"/>
</dbReference>
<dbReference type="NCBIfam" id="NF004281">
    <property type="entry name" value="PRK05690.1"/>
    <property type="match status" value="1"/>
</dbReference>
<evidence type="ECO:0000259" key="13">
    <source>
        <dbReference type="PROSITE" id="PS50206"/>
    </source>
</evidence>
<evidence type="ECO:0000256" key="4">
    <source>
        <dbReference type="ARBA" id="ARBA00022840"/>
    </source>
</evidence>
<sequence>MSFSKRELLRYDRQIKIPEFGLKGQKKLRESSVLIIGCGGLGSPVSMYLAAAGVGKIGLVENDVVDESNLQRQILYTEENVGKSKIDLTEKRLKSLNGNIIIEKFSRRFDSSNALEIVENYDLVIDGSDNFPTRYLVNDACVLKNKPFVSGAIYRFEGQVSVFNYQGGPTYRDLFASPPSEEMAPNCATAGVLGMMAGIVGSLQATEAIKVLTGLGETLSGKLLLIDALGMNFRKVKIFKNTDLAPVTELIDYEAFCGIDHSVLESISFEKFKELNPEKVQLVDVREANEYELDNLGGELIPLSEIEEHIPRIRRDGTVVIHCQSGMRSRQAIRLLKEKYGFDNLLNLEGGMNAV</sequence>
<organism evidence="14 15">
    <name type="scientific">Jiulongibacter sediminis</name>
    <dbReference type="NCBI Taxonomy" id="1605367"/>
    <lineage>
        <taxon>Bacteria</taxon>
        <taxon>Pseudomonadati</taxon>
        <taxon>Bacteroidota</taxon>
        <taxon>Cytophagia</taxon>
        <taxon>Cytophagales</taxon>
        <taxon>Leadbetterellaceae</taxon>
        <taxon>Jiulongibacter</taxon>
    </lineage>
</organism>
<comment type="catalytic activity">
    <reaction evidence="5">
        <text>[molybdopterin-synthase sulfur-carrier protein]-C-terminal Gly-Gly + ATP + H(+) = [molybdopterin-synthase sulfur-carrier protein]-C-terminal Gly-Gly-AMP + diphosphate</text>
        <dbReference type="Rhea" id="RHEA:43616"/>
        <dbReference type="Rhea" id="RHEA-COMP:12159"/>
        <dbReference type="Rhea" id="RHEA-COMP:12202"/>
        <dbReference type="ChEBI" id="CHEBI:15378"/>
        <dbReference type="ChEBI" id="CHEBI:30616"/>
        <dbReference type="ChEBI" id="CHEBI:33019"/>
        <dbReference type="ChEBI" id="CHEBI:90618"/>
        <dbReference type="ChEBI" id="CHEBI:90778"/>
        <dbReference type="EC" id="2.7.7.80"/>
    </reaction>
</comment>
<evidence type="ECO:0000313" key="15">
    <source>
        <dbReference type="Proteomes" id="UP000050454"/>
    </source>
</evidence>
<dbReference type="Pfam" id="PF00899">
    <property type="entry name" value="ThiF"/>
    <property type="match status" value="1"/>
</dbReference>
<dbReference type="InterPro" id="IPR045886">
    <property type="entry name" value="ThiF/MoeB/HesA"/>
</dbReference>
<dbReference type="Gene3D" id="3.40.50.720">
    <property type="entry name" value="NAD(P)-binding Rossmann-like Domain"/>
    <property type="match status" value="1"/>
</dbReference>
<dbReference type="AlphaFoldDB" id="A0A0N8H9W7"/>
<evidence type="ECO:0000256" key="12">
    <source>
        <dbReference type="ARBA" id="ARBA00078531"/>
    </source>
</evidence>
<dbReference type="STRING" id="1605367.AFM12_07835"/>
<dbReference type="FunFam" id="3.40.50.720:FF:000033">
    <property type="entry name" value="Adenylyltransferase and sulfurtransferase MOCS3"/>
    <property type="match status" value="1"/>
</dbReference>
<keyword evidence="2" id="KW-0808">Transferase</keyword>
<dbReference type="GO" id="GO:0008146">
    <property type="term" value="F:sulfotransferase activity"/>
    <property type="evidence" value="ECO:0007669"/>
    <property type="project" value="TreeGrafter"/>
</dbReference>
<keyword evidence="15" id="KW-1185">Reference proteome</keyword>
<dbReference type="PATRIC" id="fig|1605367.3.peg.2944"/>
<dbReference type="PANTHER" id="PTHR10953">
    <property type="entry name" value="UBIQUITIN-ACTIVATING ENZYME E1"/>
    <property type="match status" value="1"/>
</dbReference>
<dbReference type="GO" id="GO:0005524">
    <property type="term" value="F:ATP binding"/>
    <property type="evidence" value="ECO:0007669"/>
    <property type="project" value="UniProtKB-KW"/>
</dbReference>
<dbReference type="GO" id="GO:0061605">
    <property type="term" value="F:molybdopterin-synthase adenylyltransferase activity"/>
    <property type="evidence" value="ECO:0007669"/>
    <property type="project" value="UniProtKB-EC"/>
</dbReference>
<protein>
    <recommendedName>
        <fullName evidence="9">Molybdopterin-synthase adenylyltransferase</fullName>
        <ecNumber evidence="8">2.7.7.80</ecNumber>
    </recommendedName>
    <alternativeName>
        <fullName evidence="12">MoaD protein adenylase</fullName>
    </alternativeName>
    <alternativeName>
        <fullName evidence="10">Molybdopterin-converting factor subunit 1 adenylase</fullName>
    </alternativeName>
    <alternativeName>
        <fullName evidence="11">Sulfur carrier protein MoaD adenylyltransferase</fullName>
    </alternativeName>
</protein>
<dbReference type="GO" id="GO:0005829">
    <property type="term" value="C:cytosol"/>
    <property type="evidence" value="ECO:0007669"/>
    <property type="project" value="TreeGrafter"/>
</dbReference>
<dbReference type="GO" id="GO:0004792">
    <property type="term" value="F:thiosulfate-cyanide sulfurtransferase activity"/>
    <property type="evidence" value="ECO:0007669"/>
    <property type="project" value="TreeGrafter"/>
</dbReference>
<evidence type="ECO:0000256" key="7">
    <source>
        <dbReference type="ARBA" id="ARBA00063809"/>
    </source>
</evidence>
<dbReference type="OrthoDB" id="9804286at2"/>
<evidence type="ECO:0000256" key="10">
    <source>
        <dbReference type="ARBA" id="ARBA00075110"/>
    </source>
</evidence>
<dbReference type="CDD" id="cd00757">
    <property type="entry name" value="ThiF_MoeB_HesA_family"/>
    <property type="match status" value="1"/>
</dbReference>
<dbReference type="Proteomes" id="UP000050454">
    <property type="component" value="Unassembled WGS sequence"/>
</dbReference>
<accession>A0A0N8H9W7</accession>
<dbReference type="EMBL" id="LGTQ01000006">
    <property type="protein sequence ID" value="KPM48524.1"/>
    <property type="molecule type" value="Genomic_DNA"/>
</dbReference>
<dbReference type="PANTHER" id="PTHR10953:SF102">
    <property type="entry name" value="ADENYLYLTRANSFERASE AND SULFURTRANSFERASE MOCS3"/>
    <property type="match status" value="1"/>
</dbReference>
<dbReference type="InterPro" id="IPR036873">
    <property type="entry name" value="Rhodanese-like_dom_sf"/>
</dbReference>
<evidence type="ECO:0000256" key="11">
    <source>
        <dbReference type="ARBA" id="ARBA00075328"/>
    </source>
</evidence>
<dbReference type="CDD" id="cd00158">
    <property type="entry name" value="RHOD"/>
    <property type="match status" value="1"/>
</dbReference>
<comment type="function">
    <text evidence="6">Catalyzes the adenylation by ATP of the carboxyl group of the C-terminal glycine of sulfur carrier protein MoaD.</text>
</comment>
<dbReference type="RefSeq" id="WP_055146291.1">
    <property type="nucleotide sequence ID" value="NZ_JXSZ01000006.1"/>
</dbReference>
<evidence type="ECO:0000256" key="8">
    <source>
        <dbReference type="ARBA" id="ARBA00066884"/>
    </source>
</evidence>
<dbReference type="SUPFAM" id="SSF69572">
    <property type="entry name" value="Activating enzymes of the ubiquitin-like proteins"/>
    <property type="match status" value="1"/>
</dbReference>
<comment type="similarity">
    <text evidence="1">Belongs to the HesA/MoeB/ThiF family.</text>
</comment>
<dbReference type="Gene3D" id="3.40.250.10">
    <property type="entry name" value="Rhodanese-like domain"/>
    <property type="match status" value="1"/>
</dbReference>
<gene>
    <name evidence="14" type="ORF">AFM12_07835</name>
</gene>
<comment type="subunit">
    <text evidence="7">Homodimer. Forms a stable heterotetrameric complex of 2 MoeB and 2 MoaD during adenylation of MoaD.</text>
</comment>
<evidence type="ECO:0000256" key="3">
    <source>
        <dbReference type="ARBA" id="ARBA00022741"/>
    </source>
</evidence>
<evidence type="ECO:0000256" key="1">
    <source>
        <dbReference type="ARBA" id="ARBA00009919"/>
    </source>
</evidence>